<sequence length="545" mass="60851">MDETMVTAPPQAPSAPGEVRPMTNAVLQAVLEDAEDSLRMAEVPHLDRLLTRLEEVLDLLRRNLLMPEQSEHVLMHAMPKLLLILLKLRCSDADMGRLNVFFQAVLRTTVELLRTSTIWELIECATRVLTDSSVYHMCRPTIGGGAGALSPAGAALVDELESNSSGEGSGSEGSLYGEGGAGYEGGPAGILSANTDDFSPYYVQNVEQFHQLGGFHACIARIGREPHVSLLGVKMLLRPLIKVKDLLSRHALQSFARAALGAVMGHLSSLTDEQLKQEDRKTMQDLQNTVEIMLHAAKLPDAHRLVDEWTLALAVKCMRSQNLEKRLYGLGEIKEVVNTSLRKHEYHESLRERETNGGGPQQLPPSPSTWSTPETIVAWLQREQLVELIFGEGLHDQVVRRCQEVLRFLALCNAFDQRLLDIVWRASLDKHESVKQAIYSVVIELSACLPLDLLDVLYSRIRSISHAEYTQHTVTLLRGFSVSALQSPHNPQKARRWYGLEDFWQLMQQGTHASHEVRATALQMLGDMLVWPTCAAQRTVYLERL</sequence>
<dbReference type="Proteomes" id="UP000037460">
    <property type="component" value="Unassembled WGS sequence"/>
</dbReference>
<comment type="similarity">
    <text evidence="2">Belongs to the peptidase C19 family.</text>
</comment>
<dbReference type="OrthoDB" id="7304466at2759"/>
<proteinExistence type="inferred from homology"/>
<dbReference type="EMBL" id="JWZX01001100">
    <property type="protein sequence ID" value="KOO34767.1"/>
    <property type="molecule type" value="Genomic_DNA"/>
</dbReference>
<evidence type="ECO:0000256" key="7">
    <source>
        <dbReference type="ARBA" id="ARBA00022807"/>
    </source>
</evidence>
<accession>A0A0M0K823</accession>
<organism evidence="10 11">
    <name type="scientific">Chrysochromulina tobinii</name>
    <dbReference type="NCBI Taxonomy" id="1460289"/>
    <lineage>
        <taxon>Eukaryota</taxon>
        <taxon>Haptista</taxon>
        <taxon>Haptophyta</taxon>
        <taxon>Prymnesiophyceae</taxon>
        <taxon>Prymnesiales</taxon>
        <taxon>Chrysochromulinaceae</taxon>
        <taxon>Chrysochromulina</taxon>
    </lineage>
</organism>
<dbReference type="EC" id="3.4.19.12" evidence="3"/>
<evidence type="ECO:0000256" key="1">
    <source>
        <dbReference type="ARBA" id="ARBA00000707"/>
    </source>
</evidence>
<dbReference type="Pfam" id="PF25010">
    <property type="entry name" value="ARM_UBP24_USP9X-Y"/>
    <property type="match status" value="1"/>
</dbReference>
<feature type="region of interest" description="Disordered" evidence="8">
    <location>
        <begin position="347"/>
        <end position="370"/>
    </location>
</feature>
<feature type="domain" description="UBP34/UBP24/USP9X/USP9Y-like ARM repeat region" evidence="9">
    <location>
        <begin position="306"/>
        <end position="472"/>
    </location>
</feature>
<keyword evidence="6 10" id="KW-0378">Hydrolase</keyword>
<keyword evidence="4" id="KW-0645">Protease</keyword>
<dbReference type="InterPro" id="IPR016024">
    <property type="entry name" value="ARM-type_fold"/>
</dbReference>
<comment type="catalytic activity">
    <reaction evidence="1">
        <text>Thiol-dependent hydrolysis of ester, thioester, amide, peptide and isopeptide bonds formed by the C-terminal Gly of ubiquitin (a 76-residue protein attached to proteins as an intracellular targeting signal).</text>
        <dbReference type="EC" id="3.4.19.12"/>
    </reaction>
</comment>
<gene>
    <name evidence="10" type="ORF">Ctob_010654</name>
</gene>
<name>A0A0M0K823_9EUKA</name>
<reference evidence="11" key="1">
    <citation type="journal article" date="2015" name="PLoS Genet.">
        <title>Genome Sequence and Transcriptome Analyses of Chrysochromulina tobin: Metabolic Tools for Enhanced Algal Fitness in the Prominent Order Prymnesiales (Haptophyceae).</title>
        <authorList>
            <person name="Hovde B.T."/>
            <person name="Deodato C.R."/>
            <person name="Hunsperger H.M."/>
            <person name="Ryken S.A."/>
            <person name="Yost W."/>
            <person name="Jha R.K."/>
            <person name="Patterson J."/>
            <person name="Monnat R.J. Jr."/>
            <person name="Barlow S.B."/>
            <person name="Starkenburg S.R."/>
            <person name="Cattolico R.A."/>
        </authorList>
    </citation>
    <scope>NUCLEOTIDE SEQUENCE</scope>
    <source>
        <strain evidence="11">CCMP291</strain>
    </source>
</reference>
<evidence type="ECO:0000256" key="5">
    <source>
        <dbReference type="ARBA" id="ARBA00022786"/>
    </source>
</evidence>
<evidence type="ECO:0000259" key="9">
    <source>
        <dbReference type="Pfam" id="PF25010"/>
    </source>
</evidence>
<evidence type="ECO:0000256" key="4">
    <source>
        <dbReference type="ARBA" id="ARBA00022670"/>
    </source>
</evidence>
<dbReference type="InterPro" id="IPR056850">
    <property type="entry name" value="ARM_UBP34_24_USP9X_Y"/>
</dbReference>
<evidence type="ECO:0000256" key="3">
    <source>
        <dbReference type="ARBA" id="ARBA00012759"/>
    </source>
</evidence>
<dbReference type="AlphaFoldDB" id="A0A0M0K823"/>
<keyword evidence="5" id="KW-0833">Ubl conjugation pathway</keyword>
<evidence type="ECO:0000256" key="6">
    <source>
        <dbReference type="ARBA" id="ARBA00022801"/>
    </source>
</evidence>
<protein>
    <recommendedName>
        <fullName evidence="3">ubiquitinyl hydrolase 1</fullName>
        <ecNumber evidence="3">3.4.19.12</ecNumber>
    </recommendedName>
</protein>
<dbReference type="GO" id="GO:0004843">
    <property type="term" value="F:cysteine-type deubiquitinase activity"/>
    <property type="evidence" value="ECO:0007669"/>
    <property type="project" value="UniProtKB-EC"/>
</dbReference>
<comment type="caution">
    <text evidence="10">The sequence shown here is derived from an EMBL/GenBank/DDBJ whole genome shotgun (WGS) entry which is preliminary data.</text>
</comment>
<keyword evidence="7" id="KW-0788">Thiol protease</keyword>
<dbReference type="SUPFAM" id="SSF48371">
    <property type="entry name" value="ARM repeat"/>
    <property type="match status" value="1"/>
</dbReference>
<evidence type="ECO:0000256" key="2">
    <source>
        <dbReference type="ARBA" id="ARBA00009085"/>
    </source>
</evidence>
<keyword evidence="11" id="KW-1185">Reference proteome</keyword>
<evidence type="ECO:0000313" key="10">
    <source>
        <dbReference type="EMBL" id="KOO34767.1"/>
    </source>
</evidence>
<dbReference type="GO" id="GO:0006508">
    <property type="term" value="P:proteolysis"/>
    <property type="evidence" value="ECO:0007669"/>
    <property type="project" value="UniProtKB-KW"/>
</dbReference>
<evidence type="ECO:0000256" key="8">
    <source>
        <dbReference type="SAM" id="MobiDB-lite"/>
    </source>
</evidence>
<evidence type="ECO:0000313" key="11">
    <source>
        <dbReference type="Proteomes" id="UP000037460"/>
    </source>
</evidence>